<organism evidence="9 10">
    <name type="scientific">Stentor coeruleus</name>
    <dbReference type="NCBI Taxonomy" id="5963"/>
    <lineage>
        <taxon>Eukaryota</taxon>
        <taxon>Sar</taxon>
        <taxon>Alveolata</taxon>
        <taxon>Ciliophora</taxon>
        <taxon>Postciliodesmatophora</taxon>
        <taxon>Heterotrichea</taxon>
        <taxon>Heterotrichida</taxon>
        <taxon>Stentoridae</taxon>
        <taxon>Stentor</taxon>
    </lineage>
</organism>
<keyword evidence="10" id="KW-1185">Reference proteome</keyword>
<dbReference type="Pfam" id="PF00481">
    <property type="entry name" value="PP2C"/>
    <property type="match status" value="1"/>
</dbReference>
<evidence type="ECO:0000256" key="2">
    <source>
        <dbReference type="ARBA" id="ARBA00022723"/>
    </source>
</evidence>
<evidence type="ECO:0000256" key="7">
    <source>
        <dbReference type="SAM" id="MobiDB-lite"/>
    </source>
</evidence>
<feature type="compositionally biased region" description="Polar residues" evidence="7">
    <location>
        <begin position="1"/>
        <end position="39"/>
    </location>
</feature>
<evidence type="ECO:0000256" key="1">
    <source>
        <dbReference type="ARBA" id="ARBA00004170"/>
    </source>
</evidence>
<dbReference type="GO" id="GO:0046872">
    <property type="term" value="F:metal ion binding"/>
    <property type="evidence" value="ECO:0007669"/>
    <property type="project" value="UniProtKB-KW"/>
</dbReference>
<reference evidence="9 10" key="1">
    <citation type="submission" date="2016-11" db="EMBL/GenBank/DDBJ databases">
        <title>The macronuclear genome of Stentor coeruleus: a giant cell with tiny introns.</title>
        <authorList>
            <person name="Slabodnick M."/>
            <person name="Ruby J.G."/>
            <person name="Reiff S.B."/>
            <person name="Swart E.C."/>
            <person name="Gosai S."/>
            <person name="Prabakaran S."/>
            <person name="Witkowska E."/>
            <person name="Larue G.E."/>
            <person name="Fisher S."/>
            <person name="Freeman R.M."/>
            <person name="Gunawardena J."/>
            <person name="Chu W."/>
            <person name="Stover N.A."/>
            <person name="Gregory B.D."/>
            <person name="Nowacki M."/>
            <person name="Derisi J."/>
            <person name="Roy S.W."/>
            <person name="Marshall W.F."/>
            <person name="Sood P."/>
        </authorList>
    </citation>
    <scope>NUCLEOTIDE SEQUENCE [LARGE SCALE GENOMIC DNA]</scope>
    <source>
        <strain evidence="9">WM001</strain>
    </source>
</reference>
<dbReference type="PROSITE" id="PS51746">
    <property type="entry name" value="PPM_2"/>
    <property type="match status" value="1"/>
</dbReference>
<dbReference type="SUPFAM" id="SSF81606">
    <property type="entry name" value="PP2C-like"/>
    <property type="match status" value="1"/>
</dbReference>
<comment type="caution">
    <text evidence="9">The sequence shown here is derived from an EMBL/GenBank/DDBJ whole genome shotgun (WGS) entry which is preliminary data.</text>
</comment>
<dbReference type="AlphaFoldDB" id="A0A1R2CPY0"/>
<keyword evidence="2" id="KW-0479">Metal-binding</keyword>
<dbReference type="InterPro" id="IPR000222">
    <property type="entry name" value="PP2C_BS"/>
</dbReference>
<dbReference type="InterPro" id="IPR015655">
    <property type="entry name" value="PP2C"/>
</dbReference>
<keyword evidence="5" id="KW-0472">Membrane</keyword>
<dbReference type="EMBL" id="MPUH01000090">
    <property type="protein sequence ID" value="OMJ91051.1"/>
    <property type="molecule type" value="Genomic_DNA"/>
</dbReference>
<dbReference type="SMART" id="SM00332">
    <property type="entry name" value="PP2Cc"/>
    <property type="match status" value="1"/>
</dbReference>
<accession>A0A1R2CPY0</accession>
<dbReference type="PROSITE" id="PS01032">
    <property type="entry name" value="PPM_1"/>
    <property type="match status" value="1"/>
</dbReference>
<dbReference type="InterPro" id="IPR036457">
    <property type="entry name" value="PPM-type-like_dom_sf"/>
</dbReference>
<feature type="compositionally biased region" description="Basic and acidic residues" evidence="7">
    <location>
        <begin position="42"/>
        <end position="71"/>
    </location>
</feature>
<protein>
    <recommendedName>
        <fullName evidence="8">PPM-type phosphatase domain-containing protein</fullName>
    </recommendedName>
</protein>
<evidence type="ECO:0000256" key="3">
    <source>
        <dbReference type="ARBA" id="ARBA00022801"/>
    </source>
</evidence>
<dbReference type="OrthoDB" id="10264738at2759"/>
<dbReference type="InterPro" id="IPR001932">
    <property type="entry name" value="PPM-type_phosphatase-like_dom"/>
</dbReference>
<feature type="domain" description="PPM-type phosphatase" evidence="8">
    <location>
        <begin position="155"/>
        <end position="426"/>
    </location>
</feature>
<dbReference type="Gene3D" id="3.60.40.10">
    <property type="entry name" value="PPM-type phosphatase domain"/>
    <property type="match status" value="1"/>
</dbReference>
<keyword evidence="4 6" id="KW-0904">Protein phosphatase</keyword>
<keyword evidence="3 6" id="KW-0378">Hydrolase</keyword>
<proteinExistence type="inferred from homology"/>
<gene>
    <name evidence="9" type="ORF">SteCoe_6521</name>
</gene>
<evidence type="ECO:0000313" key="9">
    <source>
        <dbReference type="EMBL" id="OMJ91051.1"/>
    </source>
</evidence>
<comment type="subcellular location">
    <subcellularLocation>
        <location evidence="1">Membrane</location>
        <topology evidence="1">Peripheral membrane protein</topology>
    </subcellularLocation>
</comment>
<evidence type="ECO:0000259" key="8">
    <source>
        <dbReference type="PROSITE" id="PS51746"/>
    </source>
</evidence>
<evidence type="ECO:0000256" key="5">
    <source>
        <dbReference type="ARBA" id="ARBA00023136"/>
    </source>
</evidence>
<dbReference type="PANTHER" id="PTHR47992">
    <property type="entry name" value="PROTEIN PHOSPHATASE"/>
    <property type="match status" value="1"/>
</dbReference>
<dbReference type="Proteomes" id="UP000187209">
    <property type="component" value="Unassembled WGS sequence"/>
</dbReference>
<dbReference type="GO" id="GO:0016020">
    <property type="term" value="C:membrane"/>
    <property type="evidence" value="ECO:0007669"/>
    <property type="project" value="UniProtKB-SubCell"/>
</dbReference>
<evidence type="ECO:0000256" key="4">
    <source>
        <dbReference type="ARBA" id="ARBA00022912"/>
    </source>
</evidence>
<feature type="region of interest" description="Disordered" evidence="7">
    <location>
        <begin position="1"/>
        <end position="89"/>
    </location>
</feature>
<evidence type="ECO:0000256" key="6">
    <source>
        <dbReference type="RuleBase" id="RU003465"/>
    </source>
</evidence>
<sequence>MGSCSFKSGDQSKNSIKTPQVKSKNQNAGQQSPPSSNPKSHQKIDTDRPREKNHPNEENIIKGSNIEENKRRSGKKKLTVLSTNEDTEVAKEHQRELPFVRQSSLGKKEQGSFLIVQKPVMFAGKISNKNQSEFEDKLMVIEGDDVKKEYLIEHGIWVSCKKGLKPESPNQDDFVVVIEDNSVLLGVFDGHGTHGHEISNFLHKVFPRTLIRSSYWSEYPNHALTETFPLVHNELVAFCSKNSELFDCTLSGSTATLIYIKDRKIYTGHVGDSRAILGKRIKGKIVAFELTRDHKPILDDESERIKKMGGEIKRLDDDIPHRVFFKGKHYPGIAMSRTMGDQLAQSIGVVCTPEVKVFDIEDNDEFVLACSDGVWEFISNQEAADEISKYTDPRIAAEKLASMAWTEWIKNEVDVVDDITVVLRYLKNNV</sequence>
<dbReference type="CDD" id="cd00143">
    <property type="entry name" value="PP2Cc"/>
    <property type="match status" value="1"/>
</dbReference>
<name>A0A1R2CPY0_9CILI</name>
<evidence type="ECO:0000313" key="10">
    <source>
        <dbReference type="Proteomes" id="UP000187209"/>
    </source>
</evidence>
<comment type="similarity">
    <text evidence="6">Belongs to the PP2C family.</text>
</comment>
<dbReference type="GO" id="GO:0004722">
    <property type="term" value="F:protein serine/threonine phosphatase activity"/>
    <property type="evidence" value="ECO:0007669"/>
    <property type="project" value="InterPro"/>
</dbReference>